<dbReference type="RefSeq" id="WP_151560008.1">
    <property type="nucleotide sequence ID" value="NZ_WBMT01000004.1"/>
</dbReference>
<protein>
    <submittedName>
        <fullName evidence="4">Cell wall anchor protein</fullName>
    </submittedName>
</protein>
<keyword evidence="2" id="KW-0456">Lyase</keyword>
<evidence type="ECO:0000313" key="4">
    <source>
        <dbReference type="EMBL" id="KAB2350264.1"/>
    </source>
</evidence>
<evidence type="ECO:0000256" key="1">
    <source>
        <dbReference type="ARBA" id="ARBA00022729"/>
    </source>
</evidence>
<accession>A0A6H9YQS7</accession>
<dbReference type="GO" id="GO:0016829">
    <property type="term" value="F:lyase activity"/>
    <property type="evidence" value="ECO:0007669"/>
    <property type="project" value="UniProtKB-KW"/>
</dbReference>
<dbReference type="GO" id="GO:0042597">
    <property type="term" value="C:periplasmic space"/>
    <property type="evidence" value="ECO:0007669"/>
    <property type="project" value="InterPro"/>
</dbReference>
<evidence type="ECO:0000256" key="2">
    <source>
        <dbReference type="ARBA" id="ARBA00023239"/>
    </source>
</evidence>
<feature type="domain" description="Alginate lyase" evidence="3">
    <location>
        <begin position="126"/>
        <end position="329"/>
    </location>
</feature>
<dbReference type="InterPro" id="IPR008929">
    <property type="entry name" value="Chondroitin_lyas"/>
</dbReference>
<gene>
    <name evidence="4" type="ORF">F8566_10790</name>
</gene>
<dbReference type="SUPFAM" id="SSF48230">
    <property type="entry name" value="Chondroitin AC/alginate lyase"/>
    <property type="match status" value="1"/>
</dbReference>
<comment type="caution">
    <text evidence="4">The sequence shown here is derived from an EMBL/GenBank/DDBJ whole genome shotgun (WGS) entry which is preliminary data.</text>
</comment>
<evidence type="ECO:0000313" key="5">
    <source>
        <dbReference type="Proteomes" id="UP000468735"/>
    </source>
</evidence>
<dbReference type="OrthoDB" id="3862295at2"/>
<dbReference type="PROSITE" id="PS51318">
    <property type="entry name" value="TAT"/>
    <property type="match status" value="1"/>
</dbReference>
<dbReference type="InterPro" id="IPR006311">
    <property type="entry name" value="TAT_signal"/>
</dbReference>
<dbReference type="AlphaFoldDB" id="A0A6H9YQS7"/>
<dbReference type="Gene3D" id="1.50.10.100">
    <property type="entry name" value="Chondroitin AC/alginate lyase"/>
    <property type="match status" value="1"/>
</dbReference>
<evidence type="ECO:0000259" key="3">
    <source>
        <dbReference type="Pfam" id="PF05426"/>
    </source>
</evidence>
<dbReference type="InterPro" id="IPR008397">
    <property type="entry name" value="Alginate_lyase_dom"/>
</dbReference>
<dbReference type="Pfam" id="PF05426">
    <property type="entry name" value="Alginate_lyase"/>
    <property type="match status" value="1"/>
</dbReference>
<keyword evidence="5" id="KW-1185">Reference proteome</keyword>
<name>A0A6H9YQS7_9ACTN</name>
<reference evidence="4 5" key="1">
    <citation type="submission" date="2019-09" db="EMBL/GenBank/DDBJ databases">
        <title>Actinomadura physcomitrii sp. nov., a novel actinomycete isolated from moss [Physcomitrium sphaericum (Ludw) Fuernr].</title>
        <authorList>
            <person name="Zhuang X."/>
            <person name="Liu C."/>
        </authorList>
    </citation>
    <scope>NUCLEOTIDE SEQUENCE [LARGE SCALE GENOMIC DNA]</scope>
    <source>
        <strain evidence="4 5">HMC1</strain>
    </source>
</reference>
<dbReference type="EMBL" id="WBMT01000004">
    <property type="protein sequence ID" value="KAB2350264.1"/>
    <property type="molecule type" value="Genomic_DNA"/>
</dbReference>
<proteinExistence type="predicted"/>
<keyword evidence="1" id="KW-0732">Signal</keyword>
<dbReference type="Proteomes" id="UP000468735">
    <property type="component" value="Unassembled WGS sequence"/>
</dbReference>
<organism evidence="4 5">
    <name type="scientific">Actinomadura rudentiformis</name>
    <dbReference type="NCBI Taxonomy" id="359158"/>
    <lineage>
        <taxon>Bacteria</taxon>
        <taxon>Bacillati</taxon>
        <taxon>Actinomycetota</taxon>
        <taxon>Actinomycetes</taxon>
        <taxon>Streptosporangiales</taxon>
        <taxon>Thermomonosporaceae</taxon>
        <taxon>Actinomadura</taxon>
    </lineage>
</organism>
<sequence length="421" mass="45877">MSQISRRRLLGIGGALAVGGAAAPLLVRGSERAGTASRTAGTASKAAPAASKAAGAGFVHPGGLHAFGELNRARVRVKAGSQPWLSGWERLIANRHSASTWTARPRATVVRGGTGQNYTILYNDIHAAYQNAIRWRVSGQTAHADCARDILNAWSSTLTQVTGNADRFLAAGIYGWQFAAAGELMRGYPGFNLDAFRDMMVNVFYPLNNQFLTEHNGACITNYWANWDLCNMASVMAIGILCDDTAKYEQAIDYFKNGKGNGAIANAIPFVYKDQGLAQWQESGRDQGHTVMGMGQMGAICEMAWSQGDDLYGYDDNRFMKAAQYVAKYNLGYDVPFTTYTWGTGQKCAFRQQTVISDYGRGQTRPVWDMIHYHYARRRRLSVPYISAIAEKGRPEGGGGDYGPNSGGFDQLGFGTLLYAK</sequence>